<dbReference type="Gene3D" id="3.40.50.880">
    <property type="match status" value="1"/>
</dbReference>
<dbReference type="Pfam" id="PF07584">
    <property type="entry name" value="BatA"/>
    <property type="match status" value="1"/>
</dbReference>
<accession>A0A1M7SS49</accession>
<dbReference type="InterPro" id="IPR025297">
    <property type="entry name" value="DUF4159"/>
</dbReference>
<dbReference type="PANTHER" id="PTHR37464">
    <property type="entry name" value="BLL2463 PROTEIN"/>
    <property type="match status" value="1"/>
</dbReference>
<feature type="domain" description="DUF4159" evidence="4">
    <location>
        <begin position="819"/>
        <end position="1036"/>
    </location>
</feature>
<dbReference type="InterPro" id="IPR024163">
    <property type="entry name" value="Aerotolerance_reg_N"/>
</dbReference>
<protein>
    <submittedName>
        <fullName evidence="5">N-terminal double-transmembrane domain-containing protein</fullName>
    </submittedName>
</protein>
<reference evidence="5 6" key="1">
    <citation type="submission" date="2016-12" db="EMBL/GenBank/DDBJ databases">
        <authorList>
            <person name="Song W.-J."/>
            <person name="Kurnit D.M."/>
        </authorList>
    </citation>
    <scope>NUCLEOTIDE SEQUENCE [LARGE SCALE GENOMIC DNA]</scope>
    <source>
        <strain evidence="5 6">CGMCC 1.10808</strain>
    </source>
</reference>
<keyword evidence="2 5" id="KW-0812">Transmembrane</keyword>
<dbReference type="SUPFAM" id="SSF52317">
    <property type="entry name" value="Class I glutamine amidotransferase-like"/>
    <property type="match status" value="1"/>
</dbReference>
<proteinExistence type="predicted"/>
<evidence type="ECO:0000259" key="3">
    <source>
        <dbReference type="Pfam" id="PF07584"/>
    </source>
</evidence>
<dbReference type="Pfam" id="PF13709">
    <property type="entry name" value="DUF4159"/>
    <property type="match status" value="1"/>
</dbReference>
<feature type="region of interest" description="Disordered" evidence="1">
    <location>
        <begin position="783"/>
        <end position="816"/>
    </location>
</feature>
<evidence type="ECO:0000259" key="4">
    <source>
        <dbReference type="Pfam" id="PF13709"/>
    </source>
</evidence>
<dbReference type="CDD" id="cd03143">
    <property type="entry name" value="A4_beta-galactosidase_middle_domain"/>
    <property type="match status" value="1"/>
</dbReference>
<evidence type="ECO:0000313" key="6">
    <source>
        <dbReference type="Proteomes" id="UP000184066"/>
    </source>
</evidence>
<dbReference type="InterPro" id="IPR011933">
    <property type="entry name" value="Double_TM_dom"/>
</dbReference>
<feature type="compositionally biased region" description="Low complexity" evidence="1">
    <location>
        <begin position="720"/>
        <end position="731"/>
    </location>
</feature>
<gene>
    <name evidence="5" type="ORF">SAMN05216200_103165</name>
</gene>
<dbReference type="PANTHER" id="PTHR37464:SF1">
    <property type="entry name" value="BLL2463 PROTEIN"/>
    <property type="match status" value="1"/>
</dbReference>
<sequence length="1056" mass="108382">MLSLGAIAFLNPWALVALAALPALWLLLRATPPAPRRVRFAGVRLLAGLRETERTPDRTPWWLLALRMLLATALILAFAEPVSNPRRALAGGGTLLIALDGGWASAPDWEARRARAAEALDQAARAGRPAILVSIADPGPEGWRFDPRPADDWRGALAALAPRPWAPPRAAFAAALDARAAMGFAAGGLEILWLTDGLAHEPGDGLAETFAALGPTTIVPPATPAPGLRPPALDKDGALVVEVVRAGADGARAVTAAAIGRGPDGVERRLGVARAAIPEGAQLARLRFDLPLELRNRVERVVLLDAPSAGGAALADDALRRRRVGLAAGRDDAGAAPLVSPLHYLRKALEPTAELVEGGVSALLAARPDAIILADVGAMDDAERQALTEWVRAGGLLVRFAGPRLARAAAEQASGQAPPDPLLPVRLRAGGRELGGALSWSAPQHLRPFPPDGPFAGLEPPSDVEIRRQVLAQPGPDLARRTLAALEDGAPLVTAADLGAGRVVLFHVTADAEWSSLPLSGLFVRMLERLALAAPAARPAAELAADDALWKPLAVLDGFGRPADPGAMPAIPGKALAAGVGPGAPPGIYAAGERRAAVNVLGPEAQLVPAPPPPLGVRVDPGLGGAREVGWKGPLLGLAAALLALDALAALLATGRLRLSRRAGAAALAAGLALGAGAAGLPPASAAPKPAAPPSAAEGGAANPAALNLAAVGGPAGSSPGAAMVAAAQSGSPPPPAALRSMRGALFRFAGSSPGLHGASGARPALAVRGRGAAAPLRLAQAASAPGGEGAGGQPPARRRPPPDPERDARALAATRDTTLAYVRTGDPQTDRISEAGLRGLSRVLAARTAVEPGEPMGVDLEGDDLAFFPLLYWPVATAQPRPSDGAYARLNAYLRAGGMIVFDLRDPRLSLGADGAGPGARALRRLAGPLDLPPLEPVPRDHVLTRTFYLLDDFPGRRAGERVWIEAAPAPREAEGRPFRILNDGVSPVVIGANDWAGAWAVSDDGAFLLPVGRAGERRREMAFRFGVNLVMYALTGSYKSDQVHVPALLERLGN</sequence>
<keyword evidence="2" id="KW-1133">Transmembrane helix</keyword>
<dbReference type="AlphaFoldDB" id="A0A1M7SS49"/>
<keyword evidence="2" id="KW-0472">Membrane</keyword>
<feature type="transmembrane region" description="Helical" evidence="2">
    <location>
        <begin position="60"/>
        <end position="79"/>
    </location>
</feature>
<keyword evidence="6" id="KW-1185">Reference proteome</keyword>
<dbReference type="NCBIfam" id="TIGR02226">
    <property type="entry name" value="two_anch"/>
    <property type="match status" value="1"/>
</dbReference>
<evidence type="ECO:0000313" key="5">
    <source>
        <dbReference type="EMBL" id="SHN61393.1"/>
    </source>
</evidence>
<organism evidence="5 6">
    <name type="scientific">Oceanicella actignis</name>
    <dbReference type="NCBI Taxonomy" id="1189325"/>
    <lineage>
        <taxon>Bacteria</taxon>
        <taxon>Pseudomonadati</taxon>
        <taxon>Pseudomonadota</taxon>
        <taxon>Alphaproteobacteria</taxon>
        <taxon>Rhodobacterales</taxon>
        <taxon>Paracoccaceae</taxon>
        <taxon>Oceanicella</taxon>
    </lineage>
</organism>
<evidence type="ECO:0000256" key="2">
    <source>
        <dbReference type="SAM" id="Phobius"/>
    </source>
</evidence>
<feature type="transmembrane region" description="Helical" evidence="2">
    <location>
        <begin position="6"/>
        <end position="28"/>
    </location>
</feature>
<dbReference type="InterPro" id="IPR029062">
    <property type="entry name" value="Class_I_gatase-like"/>
</dbReference>
<dbReference type="Proteomes" id="UP000184066">
    <property type="component" value="Unassembled WGS sequence"/>
</dbReference>
<feature type="region of interest" description="Disordered" evidence="1">
    <location>
        <begin position="720"/>
        <end position="739"/>
    </location>
</feature>
<name>A0A1M7SS49_9RHOB</name>
<dbReference type="STRING" id="1189325.SAMN04488119_101164"/>
<dbReference type="Gene3D" id="3.40.50.12140">
    <property type="entry name" value="Domain of unknown function DUF4159"/>
    <property type="match status" value="1"/>
</dbReference>
<feature type="compositionally biased region" description="Basic and acidic residues" evidence="1">
    <location>
        <begin position="801"/>
        <end position="810"/>
    </location>
</feature>
<feature type="domain" description="Aerotolerance regulator N-terminal" evidence="3">
    <location>
        <begin position="7"/>
        <end position="81"/>
    </location>
</feature>
<evidence type="ECO:0000256" key="1">
    <source>
        <dbReference type="SAM" id="MobiDB-lite"/>
    </source>
</evidence>
<dbReference type="RefSeq" id="WP_072746747.1">
    <property type="nucleotide sequence ID" value="NZ_FOHL01000001.1"/>
</dbReference>
<dbReference type="EMBL" id="FRDL01000003">
    <property type="protein sequence ID" value="SHN61393.1"/>
    <property type="molecule type" value="Genomic_DNA"/>
</dbReference>